<dbReference type="STRING" id="640512.BC1003_4790"/>
<gene>
    <name evidence="3" type="ordered locus">BC1003_4790</name>
</gene>
<dbReference type="PROSITE" id="PS51257">
    <property type="entry name" value="PROKAR_LIPOPROTEIN"/>
    <property type="match status" value="1"/>
</dbReference>
<feature type="compositionally biased region" description="Low complexity" evidence="1">
    <location>
        <begin position="25"/>
        <end position="42"/>
    </location>
</feature>
<dbReference type="OrthoDB" id="9035314at2"/>
<keyword evidence="2" id="KW-0732">Signal</keyword>
<evidence type="ECO:0000256" key="2">
    <source>
        <dbReference type="SAM" id="SignalP"/>
    </source>
</evidence>
<sequence length="112" mass="11096">MSREKRLLVVMFVALATFTLGGCGADDSTSSTASSSAASASSNDGESRTAFDTARSPALSAAAMPDASAALAANPAFASDAIAQNMQASLAADSQQVAPVMRYAPGDSASSN</sequence>
<evidence type="ECO:0000313" key="3">
    <source>
        <dbReference type="EMBL" id="ADN60715.1"/>
    </source>
</evidence>
<feature type="signal peptide" evidence="2">
    <location>
        <begin position="1"/>
        <end position="25"/>
    </location>
</feature>
<dbReference type="eggNOG" id="ENOG50316M0">
    <property type="taxonomic scope" value="Bacteria"/>
</dbReference>
<dbReference type="KEGG" id="bgf:BC1003_4790"/>
<name>E1THV6_BURSG</name>
<accession>E1THV6</accession>
<feature type="region of interest" description="Disordered" evidence="1">
    <location>
        <begin position="25"/>
        <end position="53"/>
    </location>
</feature>
<reference evidence="3" key="1">
    <citation type="submission" date="2010-09" db="EMBL/GenBank/DDBJ databases">
        <title>Complete sequence of chromosome2 of Burkholderia sp. CCGE1003.</title>
        <authorList>
            <consortium name="US DOE Joint Genome Institute"/>
            <person name="Lucas S."/>
            <person name="Copeland A."/>
            <person name="Lapidus A."/>
            <person name="Cheng J.-F."/>
            <person name="Bruce D."/>
            <person name="Goodwin L."/>
            <person name="Pitluck S."/>
            <person name="Daligault H."/>
            <person name="Davenport K."/>
            <person name="Detter J.C."/>
            <person name="Han C."/>
            <person name="Tapia R."/>
            <person name="Land M."/>
            <person name="Hauser L."/>
            <person name="Jeffries C."/>
            <person name="Kyrpides N."/>
            <person name="Ivanova N."/>
            <person name="Ovchinnikova G."/>
            <person name="Martinez-Romero E."/>
            <person name="Rogel M.A."/>
            <person name="Auchtung J."/>
            <person name="Tiedje J.M."/>
            <person name="Woyke T."/>
        </authorList>
    </citation>
    <scope>NUCLEOTIDE SEQUENCE</scope>
    <source>
        <strain evidence="3">CCGE1003</strain>
    </source>
</reference>
<evidence type="ECO:0000256" key="1">
    <source>
        <dbReference type="SAM" id="MobiDB-lite"/>
    </source>
</evidence>
<protein>
    <recommendedName>
        <fullName evidence="4">Lipoprotein</fullName>
    </recommendedName>
</protein>
<dbReference type="AlphaFoldDB" id="E1THV6"/>
<proteinExistence type="predicted"/>
<dbReference type="HOGENOM" id="CLU_2244929_0_0_4"/>
<organism evidence="3">
    <name type="scientific">Burkholderia sp. (strain CCGE1003)</name>
    <dbReference type="NCBI Taxonomy" id="640512"/>
    <lineage>
        <taxon>Bacteria</taxon>
        <taxon>Pseudomonadati</taxon>
        <taxon>Pseudomonadota</taxon>
        <taxon>Betaproteobacteria</taxon>
        <taxon>Burkholderiales</taxon>
        <taxon>Burkholderiaceae</taxon>
        <taxon>Burkholderia</taxon>
    </lineage>
</organism>
<feature type="chain" id="PRO_5003152237" description="Lipoprotein" evidence="2">
    <location>
        <begin position="26"/>
        <end position="112"/>
    </location>
</feature>
<dbReference type="EMBL" id="CP002218">
    <property type="protein sequence ID" value="ADN60715.1"/>
    <property type="molecule type" value="Genomic_DNA"/>
</dbReference>
<evidence type="ECO:0008006" key="4">
    <source>
        <dbReference type="Google" id="ProtNLM"/>
    </source>
</evidence>